<organism evidence="1">
    <name type="scientific">marine sediment metagenome</name>
    <dbReference type="NCBI Taxonomy" id="412755"/>
    <lineage>
        <taxon>unclassified sequences</taxon>
        <taxon>metagenomes</taxon>
        <taxon>ecological metagenomes</taxon>
    </lineage>
</organism>
<comment type="caution">
    <text evidence="1">The sequence shown here is derived from an EMBL/GenBank/DDBJ whole genome shotgun (WGS) entry which is preliminary data.</text>
</comment>
<reference evidence="1" key="1">
    <citation type="journal article" date="2014" name="Front. Microbiol.">
        <title>High frequency of phylogenetically diverse reductive dehalogenase-homologous genes in deep subseafloor sedimentary metagenomes.</title>
        <authorList>
            <person name="Kawai M."/>
            <person name="Futagami T."/>
            <person name="Toyoda A."/>
            <person name="Takaki Y."/>
            <person name="Nishi S."/>
            <person name="Hori S."/>
            <person name="Arai W."/>
            <person name="Tsubouchi T."/>
            <person name="Morono Y."/>
            <person name="Uchiyama I."/>
            <person name="Ito T."/>
            <person name="Fujiyama A."/>
            <person name="Inagaki F."/>
            <person name="Takami H."/>
        </authorList>
    </citation>
    <scope>NUCLEOTIDE SEQUENCE</scope>
    <source>
        <strain evidence="1">Expedition CK06-06</strain>
    </source>
</reference>
<dbReference type="AlphaFoldDB" id="X0XQ81"/>
<accession>X0XQ81</accession>
<gene>
    <name evidence="1" type="ORF">S01H1_74511</name>
</gene>
<name>X0XQ81_9ZZZZ</name>
<evidence type="ECO:0000313" key="1">
    <source>
        <dbReference type="EMBL" id="GAG37467.1"/>
    </source>
</evidence>
<protein>
    <submittedName>
        <fullName evidence="1">Uncharacterized protein</fullName>
    </submittedName>
</protein>
<feature type="non-terminal residue" evidence="1">
    <location>
        <position position="54"/>
    </location>
</feature>
<proteinExistence type="predicted"/>
<sequence>MRGELVGAVGCEKNRNALGPNEGKIKGCPVQIAAVLMMPIATAPLAKAKTDPAS</sequence>
<dbReference type="EMBL" id="BARS01049854">
    <property type="protein sequence ID" value="GAG37467.1"/>
    <property type="molecule type" value="Genomic_DNA"/>
</dbReference>